<reference evidence="2" key="1">
    <citation type="submission" date="2021-11" db="EMBL/GenBank/DDBJ databases">
        <authorList>
            <consortium name="Genoscope - CEA"/>
            <person name="William W."/>
        </authorList>
    </citation>
    <scope>NUCLEOTIDE SEQUENCE</scope>
</reference>
<dbReference type="Proteomes" id="UP000789595">
    <property type="component" value="Unassembled WGS sequence"/>
</dbReference>
<organism evidence="2 3">
    <name type="scientific">Pelagomonas calceolata</name>
    <dbReference type="NCBI Taxonomy" id="35677"/>
    <lineage>
        <taxon>Eukaryota</taxon>
        <taxon>Sar</taxon>
        <taxon>Stramenopiles</taxon>
        <taxon>Ochrophyta</taxon>
        <taxon>Pelagophyceae</taxon>
        <taxon>Pelagomonadales</taxon>
        <taxon>Pelagomonadaceae</taxon>
        <taxon>Pelagomonas</taxon>
    </lineage>
</organism>
<feature type="region of interest" description="Disordered" evidence="1">
    <location>
        <begin position="62"/>
        <end position="81"/>
    </location>
</feature>
<dbReference type="AlphaFoldDB" id="A0A8J2T227"/>
<evidence type="ECO:0000313" key="2">
    <source>
        <dbReference type="EMBL" id="CAH0378466.1"/>
    </source>
</evidence>
<evidence type="ECO:0000256" key="1">
    <source>
        <dbReference type="SAM" id="MobiDB-lite"/>
    </source>
</evidence>
<protein>
    <submittedName>
        <fullName evidence="2">Uncharacterized protein</fullName>
    </submittedName>
</protein>
<dbReference type="EMBL" id="CAKKNE010000006">
    <property type="protein sequence ID" value="CAH0378466.1"/>
    <property type="molecule type" value="Genomic_DNA"/>
</dbReference>
<keyword evidence="3" id="KW-1185">Reference proteome</keyword>
<sequence>MLRHAALRLRPVARRTQLLPPGASAARQGALRRIATARPRPLTLPQSRAPKLLPLACRAAAARPLSSTPPPLEEEEKAPASASERAQAFVANLTVADAARYGTYAAGGLGVYMVSKGVLGTINTLLHLPPTTVAKYGFYSGFLVASATAVAIRQAWLAIHIRPEFVYREALAMIRRSQAVVDHLGTPYPSAVPLRTYNLDGGNFFPGGALGVQWKPPRVVMMFAVEGAKEEGIVYLECLKNLNGRLHFTFVGVDVCDINETRLIVHGSDERMTEKADHLQKLIDFKKDNSPPKE</sequence>
<name>A0A8J2T227_9STRA</name>
<gene>
    <name evidence="2" type="ORF">PECAL_6P00510</name>
</gene>
<comment type="caution">
    <text evidence="2">The sequence shown here is derived from an EMBL/GenBank/DDBJ whole genome shotgun (WGS) entry which is preliminary data.</text>
</comment>
<evidence type="ECO:0000313" key="3">
    <source>
        <dbReference type="Proteomes" id="UP000789595"/>
    </source>
</evidence>
<proteinExistence type="predicted"/>
<accession>A0A8J2T227</accession>